<gene>
    <name evidence="2" type="ORF">C8F04DRAFT_1187269</name>
</gene>
<feature type="compositionally biased region" description="Pro residues" evidence="1">
    <location>
        <begin position="126"/>
        <end position="137"/>
    </location>
</feature>
<keyword evidence="3" id="KW-1185">Reference proteome</keyword>
<evidence type="ECO:0000256" key="1">
    <source>
        <dbReference type="SAM" id="MobiDB-lite"/>
    </source>
</evidence>
<sequence>MSQSGNAALASQGQESALPSPSPSLLDLPDDPLEPPNTPRSHISTIRRIISAKKVKSTKLTLANFSEIFASLDALDQYLSNGKQLEDALSVFKVELLAELKKNAPAAPTTRSYSSAATSPSSALPTSPPHAPAPKPSPSKASKLTVNHTYTSLVPYTPPPLIAPLSLDSHLPYRSLPSEIPPRPLVYTHVHTYSATWAPRGPRALKWNNE</sequence>
<accession>A0AAD6WYG3</accession>
<evidence type="ECO:0000313" key="2">
    <source>
        <dbReference type="EMBL" id="KAJ7029917.1"/>
    </source>
</evidence>
<dbReference type="Proteomes" id="UP001218188">
    <property type="component" value="Unassembled WGS sequence"/>
</dbReference>
<organism evidence="2 3">
    <name type="scientific">Mycena alexandri</name>
    <dbReference type="NCBI Taxonomy" id="1745969"/>
    <lineage>
        <taxon>Eukaryota</taxon>
        <taxon>Fungi</taxon>
        <taxon>Dikarya</taxon>
        <taxon>Basidiomycota</taxon>
        <taxon>Agaricomycotina</taxon>
        <taxon>Agaricomycetes</taxon>
        <taxon>Agaricomycetidae</taxon>
        <taxon>Agaricales</taxon>
        <taxon>Marasmiineae</taxon>
        <taxon>Mycenaceae</taxon>
        <taxon>Mycena</taxon>
    </lineage>
</organism>
<dbReference type="AlphaFoldDB" id="A0AAD6WYG3"/>
<protein>
    <submittedName>
        <fullName evidence="2">Uncharacterized protein</fullName>
    </submittedName>
</protein>
<feature type="region of interest" description="Disordered" evidence="1">
    <location>
        <begin position="1"/>
        <end position="45"/>
    </location>
</feature>
<comment type="caution">
    <text evidence="2">The sequence shown here is derived from an EMBL/GenBank/DDBJ whole genome shotgun (WGS) entry which is preliminary data.</text>
</comment>
<feature type="compositionally biased region" description="Low complexity" evidence="1">
    <location>
        <begin position="104"/>
        <end position="125"/>
    </location>
</feature>
<reference evidence="2" key="1">
    <citation type="submission" date="2023-03" db="EMBL/GenBank/DDBJ databases">
        <title>Massive genome expansion in bonnet fungi (Mycena s.s.) driven by repeated elements and novel gene families across ecological guilds.</title>
        <authorList>
            <consortium name="Lawrence Berkeley National Laboratory"/>
            <person name="Harder C.B."/>
            <person name="Miyauchi S."/>
            <person name="Viragh M."/>
            <person name="Kuo A."/>
            <person name="Thoen E."/>
            <person name="Andreopoulos B."/>
            <person name="Lu D."/>
            <person name="Skrede I."/>
            <person name="Drula E."/>
            <person name="Henrissat B."/>
            <person name="Morin E."/>
            <person name="Kohler A."/>
            <person name="Barry K."/>
            <person name="LaButti K."/>
            <person name="Morin E."/>
            <person name="Salamov A."/>
            <person name="Lipzen A."/>
            <person name="Mereny Z."/>
            <person name="Hegedus B."/>
            <person name="Baldrian P."/>
            <person name="Stursova M."/>
            <person name="Weitz H."/>
            <person name="Taylor A."/>
            <person name="Grigoriev I.V."/>
            <person name="Nagy L.G."/>
            <person name="Martin F."/>
            <person name="Kauserud H."/>
        </authorList>
    </citation>
    <scope>NUCLEOTIDE SEQUENCE</scope>
    <source>
        <strain evidence="2">CBHHK200</strain>
    </source>
</reference>
<dbReference type="EMBL" id="JARJCM010000096">
    <property type="protein sequence ID" value="KAJ7029917.1"/>
    <property type="molecule type" value="Genomic_DNA"/>
</dbReference>
<name>A0AAD6WYG3_9AGAR</name>
<proteinExistence type="predicted"/>
<feature type="compositionally biased region" description="Polar residues" evidence="1">
    <location>
        <begin position="1"/>
        <end position="17"/>
    </location>
</feature>
<feature type="region of interest" description="Disordered" evidence="1">
    <location>
        <begin position="104"/>
        <end position="143"/>
    </location>
</feature>
<evidence type="ECO:0000313" key="3">
    <source>
        <dbReference type="Proteomes" id="UP001218188"/>
    </source>
</evidence>